<accession>A0A7I7TYG3</accession>
<sequence>MLTPESPAYHPPLPGDQYCYAMATLSFREVEKIEWLSNSERHYTDATGEEDLGNIDAVDVDGDWIVVEGDCGRVRVRGSLPYFELDN</sequence>
<dbReference type="EMBL" id="AP022598">
    <property type="protein sequence ID" value="BBY73605.1"/>
    <property type="molecule type" value="Genomic_DNA"/>
</dbReference>
<reference evidence="1 2" key="1">
    <citation type="journal article" date="2019" name="Emerg. Microbes Infect.">
        <title>Comprehensive subspecies identification of 175 nontuberculous mycobacteria species based on 7547 genomic profiles.</title>
        <authorList>
            <person name="Matsumoto Y."/>
            <person name="Kinjo T."/>
            <person name="Motooka D."/>
            <person name="Nabeya D."/>
            <person name="Jung N."/>
            <person name="Uechi K."/>
            <person name="Horii T."/>
            <person name="Iida T."/>
            <person name="Fujita J."/>
            <person name="Nakamura S."/>
        </authorList>
    </citation>
    <scope>NUCLEOTIDE SEQUENCE [LARGE SCALE GENOMIC DNA]</scope>
    <source>
        <strain evidence="1 2">JCM 6367</strain>
    </source>
</reference>
<proteinExistence type="predicted"/>
<dbReference type="Proteomes" id="UP000466554">
    <property type="component" value="Chromosome"/>
</dbReference>
<evidence type="ECO:0000313" key="1">
    <source>
        <dbReference type="EMBL" id="BBY73605.1"/>
    </source>
</evidence>
<organism evidence="1 2">
    <name type="scientific">Mycolicibacterium parafortuitum</name>
    <name type="common">Mycobacterium parafortuitum</name>
    <dbReference type="NCBI Taxonomy" id="39692"/>
    <lineage>
        <taxon>Bacteria</taxon>
        <taxon>Bacillati</taxon>
        <taxon>Actinomycetota</taxon>
        <taxon>Actinomycetes</taxon>
        <taxon>Mycobacteriales</taxon>
        <taxon>Mycobacteriaceae</taxon>
        <taxon>Mycolicibacterium</taxon>
    </lineage>
</organism>
<protein>
    <submittedName>
        <fullName evidence="1">Uncharacterized protein</fullName>
    </submittedName>
</protein>
<evidence type="ECO:0000313" key="2">
    <source>
        <dbReference type="Proteomes" id="UP000466554"/>
    </source>
</evidence>
<gene>
    <name evidence="1" type="ORF">MPRF_05040</name>
</gene>
<dbReference type="AlphaFoldDB" id="A0A7I7TYG3"/>
<name>A0A7I7TYG3_MYCPF</name>